<evidence type="ECO:0000313" key="2">
    <source>
        <dbReference type="Proteomes" id="UP000195024"/>
    </source>
</evidence>
<protein>
    <submittedName>
        <fullName evidence="1">Uncharacterized protein</fullName>
    </submittedName>
</protein>
<name>A0A242KYU3_ENTMU</name>
<dbReference type="EMBL" id="NGMS01000001">
    <property type="protein sequence ID" value="OTP27114.1"/>
    <property type="molecule type" value="Genomic_DNA"/>
</dbReference>
<sequence>MTFDLLLSIINVSMQTMDLVESLPPLEIID</sequence>
<gene>
    <name evidence="1" type="ORF">A5802_000849</name>
</gene>
<reference evidence="1 2" key="1">
    <citation type="submission" date="2017-05" db="EMBL/GenBank/DDBJ databases">
        <title>The Genome Sequence of Enterococcus mundtii 6B1_DIV0119.</title>
        <authorList>
            <consortium name="The Broad Institute Genomics Platform"/>
            <consortium name="The Broad Institute Genomic Center for Infectious Diseases"/>
            <person name="Earl A."/>
            <person name="Manson A."/>
            <person name="Schwartman J."/>
            <person name="Gilmore M."/>
            <person name="Abouelleil A."/>
            <person name="Cao P."/>
            <person name="Chapman S."/>
            <person name="Cusick C."/>
            <person name="Shea T."/>
            <person name="Young S."/>
            <person name="Neafsey D."/>
            <person name="Nusbaum C."/>
            <person name="Birren B."/>
        </authorList>
    </citation>
    <scope>NUCLEOTIDE SEQUENCE [LARGE SCALE GENOMIC DNA]</scope>
    <source>
        <strain evidence="1 2">6B1_DIV0119</strain>
    </source>
</reference>
<accession>A0A242KYU3</accession>
<comment type="caution">
    <text evidence="1">The sequence shown here is derived from an EMBL/GenBank/DDBJ whole genome shotgun (WGS) entry which is preliminary data.</text>
</comment>
<organism evidence="1 2">
    <name type="scientific">Enterococcus mundtii</name>
    <dbReference type="NCBI Taxonomy" id="53346"/>
    <lineage>
        <taxon>Bacteria</taxon>
        <taxon>Bacillati</taxon>
        <taxon>Bacillota</taxon>
        <taxon>Bacilli</taxon>
        <taxon>Lactobacillales</taxon>
        <taxon>Enterococcaceae</taxon>
        <taxon>Enterococcus</taxon>
    </lineage>
</organism>
<evidence type="ECO:0000313" key="1">
    <source>
        <dbReference type="EMBL" id="OTP27114.1"/>
    </source>
</evidence>
<dbReference type="AlphaFoldDB" id="A0A242KYU3"/>
<dbReference type="Proteomes" id="UP000195024">
    <property type="component" value="Unassembled WGS sequence"/>
</dbReference>
<proteinExistence type="predicted"/>